<dbReference type="AlphaFoldDB" id="A0A813AI82"/>
<feature type="region of interest" description="Disordered" evidence="1">
    <location>
        <begin position="129"/>
        <end position="179"/>
    </location>
</feature>
<evidence type="ECO:0000256" key="1">
    <source>
        <dbReference type="SAM" id="MobiDB-lite"/>
    </source>
</evidence>
<feature type="compositionally biased region" description="Pro residues" evidence="1">
    <location>
        <begin position="263"/>
        <end position="273"/>
    </location>
</feature>
<proteinExistence type="predicted"/>
<keyword evidence="3" id="KW-1185">Reference proteome</keyword>
<feature type="region of interest" description="Disordered" evidence="1">
    <location>
        <begin position="19"/>
        <end position="60"/>
    </location>
</feature>
<gene>
    <name evidence="2" type="ORF">SNEC2469_LOCUS27796</name>
</gene>
<feature type="compositionally biased region" description="Basic and acidic residues" evidence="1">
    <location>
        <begin position="199"/>
        <end position="210"/>
    </location>
</feature>
<dbReference type="OrthoDB" id="436320at2759"/>
<comment type="caution">
    <text evidence="2">The sequence shown here is derived from an EMBL/GenBank/DDBJ whole genome shotgun (WGS) entry which is preliminary data.</text>
</comment>
<evidence type="ECO:0000313" key="2">
    <source>
        <dbReference type="EMBL" id="CAE7866848.1"/>
    </source>
</evidence>
<protein>
    <submittedName>
        <fullName evidence="2">Uncharacterized protein</fullName>
    </submittedName>
</protein>
<dbReference type="EMBL" id="CAJNJA010059197">
    <property type="protein sequence ID" value="CAE7866848.1"/>
    <property type="molecule type" value="Genomic_DNA"/>
</dbReference>
<reference evidence="2" key="1">
    <citation type="submission" date="2021-02" db="EMBL/GenBank/DDBJ databases">
        <authorList>
            <person name="Dougan E. K."/>
            <person name="Rhodes N."/>
            <person name="Thang M."/>
            <person name="Chan C."/>
        </authorList>
    </citation>
    <scope>NUCLEOTIDE SEQUENCE</scope>
</reference>
<accession>A0A813AI82</accession>
<name>A0A813AI82_9DINO</name>
<organism evidence="2 3">
    <name type="scientific">Symbiodinium necroappetens</name>
    <dbReference type="NCBI Taxonomy" id="1628268"/>
    <lineage>
        <taxon>Eukaryota</taxon>
        <taxon>Sar</taxon>
        <taxon>Alveolata</taxon>
        <taxon>Dinophyceae</taxon>
        <taxon>Suessiales</taxon>
        <taxon>Symbiodiniaceae</taxon>
        <taxon>Symbiodinium</taxon>
    </lineage>
</organism>
<feature type="region of interest" description="Disordered" evidence="1">
    <location>
        <begin position="196"/>
        <end position="273"/>
    </location>
</feature>
<dbReference type="Proteomes" id="UP000601435">
    <property type="component" value="Unassembled WGS sequence"/>
</dbReference>
<feature type="non-terminal residue" evidence="2">
    <location>
        <position position="273"/>
    </location>
</feature>
<sequence>MVPEGLTCKNTFFDVVEEESETREGPATCPPSSDGWWWPTSSMGSDGSRDRSLPSSPTTPFDLAITDKTAILRTPSWFGDTSPVAQTNFLSTPNWLEDLVPPPSSSQIIPPLSTPDWMDDEMPAYAKLPSFDTRVPSLPRRSATPSSGDGRTPTAEGSTRRTPDPFDDTPSPPLDMQFSNSSSRFVQLLAGAVAEAEETQSKREAVERQRAISQPMDAPPNPGPGNWARPLIKPPVLLATAAPQNEAPGPTGPYPPFGAGSHMPPPMPVPLPQ</sequence>
<evidence type="ECO:0000313" key="3">
    <source>
        <dbReference type="Proteomes" id="UP000601435"/>
    </source>
</evidence>